<dbReference type="Proteomes" id="UP001575652">
    <property type="component" value="Unassembled WGS sequence"/>
</dbReference>
<evidence type="ECO:0000256" key="1">
    <source>
        <dbReference type="ARBA" id="ARBA00023239"/>
    </source>
</evidence>
<dbReference type="InterPro" id="IPR032466">
    <property type="entry name" value="Metal_Hydrolase"/>
</dbReference>
<name>A0ABV4UMA2_9MICC</name>
<organism evidence="3 4">
    <name type="scientific">Arthrobacter halodurans</name>
    <dbReference type="NCBI Taxonomy" id="516699"/>
    <lineage>
        <taxon>Bacteria</taxon>
        <taxon>Bacillati</taxon>
        <taxon>Actinomycetota</taxon>
        <taxon>Actinomycetes</taxon>
        <taxon>Micrococcales</taxon>
        <taxon>Micrococcaceae</taxon>
        <taxon>Arthrobacter</taxon>
    </lineage>
</organism>
<dbReference type="SUPFAM" id="SSF51556">
    <property type="entry name" value="Metallo-dependent hydrolases"/>
    <property type="match status" value="1"/>
</dbReference>
<feature type="domain" description="Amidohydrolase-related" evidence="2">
    <location>
        <begin position="76"/>
        <end position="351"/>
    </location>
</feature>
<sequence>MSAALRPEPNPGYLRIATEEAYALPEMYELFRSQLRDGSVDDPGFRSLVGHYALSPGAHPRSVLEKLQDAGDLRIADMDGAGIDHQVMALTAPGTQMMSAPDARRIAALANDRLAEACSRHPDRFSALAAVAYQDPKTAVRELRRAVLELGLKGVILNSHINGEYIDDPKFFPILEAVAELGVPIYLHPTAPPASMIAPFLEAGLDGSIYGFGVETGLHLLRIVTSGIFDRLPTLKLVVGHLGEALPFWLHRIDNRYDKQIGAGRYEFLKPLEMKPSEYFRRNIWITTSGMPWAPAIMFTREVVGADRVMYAMDYPYQFDASEVVAQDNLPIGPGEKKAFFETTARDVFGLSF</sequence>
<dbReference type="Gene3D" id="3.20.20.140">
    <property type="entry name" value="Metal-dependent hydrolases"/>
    <property type="match status" value="1"/>
</dbReference>
<dbReference type="RefSeq" id="WP_373971003.1">
    <property type="nucleotide sequence ID" value="NZ_JBHDLJ010000002.1"/>
</dbReference>
<reference evidence="3 4" key="1">
    <citation type="submission" date="2024-09" db="EMBL/GenBank/DDBJ databases">
        <authorList>
            <person name="Salinas-Garcia M.A."/>
            <person name="Prieme A."/>
        </authorList>
    </citation>
    <scope>NUCLEOTIDE SEQUENCE [LARGE SCALE GENOMIC DNA]</scope>
    <source>
        <strain evidence="3 4">DSM 21081</strain>
    </source>
</reference>
<dbReference type="PANTHER" id="PTHR21240">
    <property type="entry name" value="2-AMINO-3-CARBOXYLMUCONATE-6-SEMIALDEHYDE DECARBOXYLASE"/>
    <property type="match status" value="1"/>
</dbReference>
<dbReference type="PANTHER" id="PTHR21240:SF30">
    <property type="entry name" value="AMIDOHYDROLASE-RELATED DOMAIN-CONTAINING PROTEIN-RELATED"/>
    <property type="match status" value="1"/>
</dbReference>
<evidence type="ECO:0000313" key="4">
    <source>
        <dbReference type="Proteomes" id="UP001575652"/>
    </source>
</evidence>
<proteinExistence type="predicted"/>
<keyword evidence="1" id="KW-0456">Lyase</keyword>
<dbReference type="InterPro" id="IPR032465">
    <property type="entry name" value="ACMSD"/>
</dbReference>
<evidence type="ECO:0000259" key="2">
    <source>
        <dbReference type="Pfam" id="PF04909"/>
    </source>
</evidence>
<protein>
    <submittedName>
        <fullName evidence="3">Amidohydrolase family protein</fullName>
    </submittedName>
</protein>
<comment type="caution">
    <text evidence="3">The sequence shown here is derived from an EMBL/GenBank/DDBJ whole genome shotgun (WGS) entry which is preliminary data.</text>
</comment>
<dbReference type="EMBL" id="JBHDLJ010000002">
    <property type="protein sequence ID" value="MFB0833845.1"/>
    <property type="molecule type" value="Genomic_DNA"/>
</dbReference>
<gene>
    <name evidence="3" type="ORF">ACETWP_04525</name>
</gene>
<dbReference type="Pfam" id="PF04909">
    <property type="entry name" value="Amidohydro_2"/>
    <property type="match status" value="1"/>
</dbReference>
<keyword evidence="4" id="KW-1185">Reference proteome</keyword>
<accession>A0ABV4UMA2</accession>
<dbReference type="InterPro" id="IPR006680">
    <property type="entry name" value="Amidohydro-rel"/>
</dbReference>
<evidence type="ECO:0000313" key="3">
    <source>
        <dbReference type="EMBL" id="MFB0833845.1"/>
    </source>
</evidence>